<dbReference type="GO" id="GO:0055052">
    <property type="term" value="C:ATP-binding cassette (ABC) transporter complex, substrate-binding subunit-containing"/>
    <property type="evidence" value="ECO:0007669"/>
    <property type="project" value="TreeGrafter"/>
</dbReference>
<dbReference type="PROSITE" id="PS00211">
    <property type="entry name" value="ABC_TRANSPORTER_1"/>
    <property type="match status" value="1"/>
</dbReference>
<keyword evidence="1" id="KW-0813">Transport</keyword>
<dbReference type="Pfam" id="PF17912">
    <property type="entry name" value="OB_MalK"/>
    <property type="match status" value="1"/>
</dbReference>
<dbReference type="GO" id="GO:0140359">
    <property type="term" value="F:ABC-type transporter activity"/>
    <property type="evidence" value="ECO:0007669"/>
    <property type="project" value="InterPro"/>
</dbReference>
<evidence type="ECO:0000313" key="6">
    <source>
        <dbReference type="Proteomes" id="UP000244867"/>
    </source>
</evidence>
<dbReference type="InterPro" id="IPR027417">
    <property type="entry name" value="P-loop_NTPase"/>
</dbReference>
<proteinExistence type="predicted"/>
<evidence type="ECO:0000256" key="3">
    <source>
        <dbReference type="ARBA" id="ARBA00022840"/>
    </source>
</evidence>
<dbReference type="OrthoDB" id="7838608at2"/>
<dbReference type="InterPro" id="IPR017871">
    <property type="entry name" value="ABC_transporter-like_CS"/>
</dbReference>
<keyword evidence="2" id="KW-0547">Nucleotide-binding</keyword>
<protein>
    <submittedName>
        <fullName evidence="5">ABC transporter ATP-binding protein</fullName>
    </submittedName>
</protein>
<dbReference type="InterPro" id="IPR008995">
    <property type="entry name" value="Mo/tungstate-bd_C_term_dom"/>
</dbReference>
<organism evidence="5 6">
    <name type="scientific">Nocardioides currus</name>
    <dbReference type="NCBI Taxonomy" id="2133958"/>
    <lineage>
        <taxon>Bacteria</taxon>
        <taxon>Bacillati</taxon>
        <taxon>Actinomycetota</taxon>
        <taxon>Actinomycetes</taxon>
        <taxon>Propionibacteriales</taxon>
        <taxon>Nocardioidaceae</taxon>
        <taxon>Nocardioides</taxon>
    </lineage>
</organism>
<dbReference type="InterPro" id="IPR047641">
    <property type="entry name" value="ABC_transpr_MalK/UgpC-like"/>
</dbReference>
<feature type="domain" description="ABC transporter" evidence="4">
    <location>
        <begin position="4"/>
        <end position="235"/>
    </location>
</feature>
<reference evidence="5 6" key="1">
    <citation type="submission" date="2018-03" db="EMBL/GenBank/DDBJ databases">
        <authorList>
            <person name="Keele B.F."/>
        </authorList>
    </citation>
    <scope>NUCLEOTIDE SEQUENCE [LARGE SCALE GENOMIC DNA]</scope>
    <source>
        <strain evidence="5 6">IB-3</strain>
    </source>
</reference>
<comment type="caution">
    <text evidence="5">The sequence shown here is derived from an EMBL/GenBank/DDBJ whole genome shotgun (WGS) entry which is preliminary data.</text>
</comment>
<dbReference type="FunFam" id="3.40.50.300:FF:000042">
    <property type="entry name" value="Maltose/maltodextrin ABC transporter, ATP-binding protein"/>
    <property type="match status" value="1"/>
</dbReference>
<dbReference type="InterPro" id="IPR003439">
    <property type="entry name" value="ABC_transporter-like_ATP-bd"/>
</dbReference>
<sequence>MAEVVLDKVNKQYDNGFHAVKDLSIDIADGEFIVLVGPSGCGKSTALRMIAGLEDISTGTLTIGDRVVNTLSSRERDIAMVFQSYALYPHMSVADNIAYGLKIRRMDKAAIQERVKRAADMLELGPLLDRKPKQLSGGQRQRVAMGRAIVREPQVFLMDEPLSNLDAKLRVQMRAEIAQVQRDLNVTTIYVTHDQTEAMTMGDRVALMKAGVLQQLGAPQHLYDHPDNIFVAGFIGSPPMNMAVGRVGRSGSGVTVGFGGATVQVPESVASERPALASYDGRDVAVGVRSEDMEDASLSRDPGRPRLTTTVSLTEALGSEIVVHFPVEAARVVTEDTRALEEDAGTEDVPATHAGNTWVASFSPRSRVRPGDTVEIAIDPERLHFFDTETGLAIRD</sequence>
<dbReference type="PANTHER" id="PTHR43875">
    <property type="entry name" value="MALTODEXTRIN IMPORT ATP-BINDING PROTEIN MSMX"/>
    <property type="match status" value="1"/>
</dbReference>
<keyword evidence="3 5" id="KW-0067">ATP-binding</keyword>
<accession>A0A2R7Z2S9</accession>
<dbReference type="Gene3D" id="3.40.50.300">
    <property type="entry name" value="P-loop containing nucleotide triphosphate hydrolases"/>
    <property type="match status" value="1"/>
</dbReference>
<dbReference type="InterPro" id="IPR003593">
    <property type="entry name" value="AAA+_ATPase"/>
</dbReference>
<keyword evidence="6" id="KW-1185">Reference proteome</keyword>
<evidence type="ECO:0000313" key="5">
    <source>
        <dbReference type="EMBL" id="PUA82947.1"/>
    </source>
</evidence>
<evidence type="ECO:0000259" key="4">
    <source>
        <dbReference type="PROSITE" id="PS50893"/>
    </source>
</evidence>
<dbReference type="GO" id="GO:0008643">
    <property type="term" value="P:carbohydrate transport"/>
    <property type="evidence" value="ECO:0007669"/>
    <property type="project" value="InterPro"/>
</dbReference>
<dbReference type="EMBL" id="PYXZ01000001">
    <property type="protein sequence ID" value="PUA82947.1"/>
    <property type="molecule type" value="Genomic_DNA"/>
</dbReference>
<dbReference type="SUPFAM" id="SSF52540">
    <property type="entry name" value="P-loop containing nucleoside triphosphate hydrolases"/>
    <property type="match status" value="1"/>
</dbReference>
<evidence type="ECO:0000256" key="2">
    <source>
        <dbReference type="ARBA" id="ARBA00022741"/>
    </source>
</evidence>
<dbReference type="PANTHER" id="PTHR43875:SF1">
    <property type="entry name" value="OSMOPROTECTIVE COMPOUNDS UPTAKE ATP-BINDING PROTEIN GGTA"/>
    <property type="match status" value="1"/>
</dbReference>
<dbReference type="SUPFAM" id="SSF50331">
    <property type="entry name" value="MOP-like"/>
    <property type="match status" value="1"/>
</dbReference>
<dbReference type="InterPro" id="IPR012340">
    <property type="entry name" value="NA-bd_OB-fold"/>
</dbReference>
<name>A0A2R7Z2S9_9ACTN</name>
<dbReference type="InterPro" id="IPR040582">
    <property type="entry name" value="OB_MalK-like"/>
</dbReference>
<evidence type="ECO:0000256" key="1">
    <source>
        <dbReference type="ARBA" id="ARBA00022448"/>
    </source>
</evidence>
<dbReference type="InterPro" id="IPR015855">
    <property type="entry name" value="ABC_transpr_MalK-like"/>
</dbReference>
<dbReference type="RefSeq" id="WP_108343133.1">
    <property type="nucleotide sequence ID" value="NZ_PYXZ01000001.1"/>
</dbReference>
<dbReference type="CDD" id="cd03301">
    <property type="entry name" value="ABC_MalK_N"/>
    <property type="match status" value="1"/>
</dbReference>
<dbReference type="AlphaFoldDB" id="A0A2R7Z2S9"/>
<dbReference type="Proteomes" id="UP000244867">
    <property type="component" value="Unassembled WGS sequence"/>
</dbReference>
<gene>
    <name evidence="5" type="ORF">C7S10_04455</name>
</gene>
<dbReference type="Gene3D" id="2.40.50.140">
    <property type="entry name" value="Nucleic acid-binding proteins"/>
    <property type="match status" value="1"/>
</dbReference>
<dbReference type="Pfam" id="PF00005">
    <property type="entry name" value="ABC_tran"/>
    <property type="match status" value="1"/>
</dbReference>
<dbReference type="SMART" id="SM00382">
    <property type="entry name" value="AAA"/>
    <property type="match status" value="1"/>
</dbReference>
<dbReference type="NCBIfam" id="NF008653">
    <property type="entry name" value="PRK11650.1"/>
    <property type="match status" value="1"/>
</dbReference>
<dbReference type="GO" id="GO:0016887">
    <property type="term" value="F:ATP hydrolysis activity"/>
    <property type="evidence" value="ECO:0007669"/>
    <property type="project" value="InterPro"/>
</dbReference>
<dbReference type="Gene3D" id="2.40.50.100">
    <property type="match status" value="1"/>
</dbReference>
<dbReference type="GO" id="GO:0005524">
    <property type="term" value="F:ATP binding"/>
    <property type="evidence" value="ECO:0007669"/>
    <property type="project" value="UniProtKB-KW"/>
</dbReference>
<dbReference type="PROSITE" id="PS50893">
    <property type="entry name" value="ABC_TRANSPORTER_2"/>
    <property type="match status" value="1"/>
</dbReference>